<dbReference type="EMBL" id="ULHB01000026">
    <property type="protein sequence ID" value="SYW77457.1"/>
    <property type="molecule type" value="Genomic_DNA"/>
</dbReference>
<dbReference type="GO" id="GO:0070631">
    <property type="term" value="P:spindle pole body localization"/>
    <property type="evidence" value="ECO:0007669"/>
    <property type="project" value="TreeGrafter"/>
</dbReference>
<dbReference type="EMBL" id="LT558139">
    <property type="protein sequence ID" value="SAM86460.1"/>
    <property type="molecule type" value="Genomic_DNA"/>
</dbReference>
<evidence type="ECO:0000256" key="6">
    <source>
        <dbReference type="ARBA" id="ARBA00022816"/>
    </source>
</evidence>
<sequence>MPSGLAAIPQAQLSSKYRDLVKIALKPRQTRAFVLAAIAWHLFLTSALLKTISLSILLPSTLLVSLASFGLGVLPLLAARKRNLSRITWPPPRLAPTKAQQISTALSNAALLATISNHVVAFIVLALGYAALLTSQSGGWGPQIWVESHASFYLNERFLYLVAQTAVLATVYAVLFRSLPSPETAASSTFDAAALSCDANVTIKDRVVVAFGSRLPKAVAVAALTSTSSVLVYSMIRIRVWSTVLLVIGTRGLLRRVLVPSFRVDFDLFQVTMRSTLFSIAAVCAVETAYLLLDVYLSHPLAPVSKYAKDPNRLLLDGIDEPIILFANHAFVETARLSAGDKEMRALIYKDVNSDVTAWAHIRDRCLTLLEVNKQFVVCRGQTAPAAQTAAKPAAQQVAQAQQQNTSGQPTGTIWDQLAAGQTAAAAASSKEGAKPTQAAGAASASAKKPTANTTASALVSIRSISKAATSVITTAWKLVPTDAKHVLFGPRRQQSLLGESPACEAASIVGRDAIRVVGAVVSLKELLCHSLEEDPYGSVQKDIKRVLIAMVDLAREIRCFGLQLEQRACHIDDKLSQLEAEANQSTSTAKDKPQQSTQKPEGEGQGRKSRMEAQQELREAWKTSGAQSIDFSLTAAIREILDTFARFDLHLGAELEVKLADCLR</sequence>
<dbReference type="OrthoDB" id="67850at2759"/>
<reference evidence="15" key="1">
    <citation type="submission" date="2016-04" db="EMBL/GenBank/DDBJ databases">
        <authorList>
            <person name="Evans L.H."/>
            <person name="Alamgir A."/>
            <person name="Owens N."/>
            <person name="Weber N.D."/>
            <person name="Virtaneva K."/>
            <person name="Barbian K."/>
            <person name="Babar A."/>
            <person name="Rosenke K."/>
        </authorList>
    </citation>
    <scope>NUCLEOTIDE SEQUENCE</scope>
    <source>
        <strain evidence="15">UB2112</strain>
    </source>
</reference>
<evidence type="ECO:0000313" key="17">
    <source>
        <dbReference type="Proteomes" id="UP000179920"/>
    </source>
</evidence>
<dbReference type="InterPro" id="IPR019049">
    <property type="entry name" value="Nucleoporin_prot_Ndc1/Nup"/>
</dbReference>
<evidence type="ECO:0008006" key="19">
    <source>
        <dbReference type="Google" id="ProtNLM"/>
    </source>
</evidence>
<feature type="transmembrane region" description="Helical" evidence="14">
    <location>
        <begin position="56"/>
        <end position="78"/>
    </location>
</feature>
<evidence type="ECO:0000256" key="8">
    <source>
        <dbReference type="ARBA" id="ARBA00022989"/>
    </source>
</evidence>
<evidence type="ECO:0000256" key="14">
    <source>
        <dbReference type="SAM" id="Phobius"/>
    </source>
</evidence>
<name>A0A1K0GEG2_9BASI</name>
<dbReference type="PANTHER" id="PTHR13269:SF6">
    <property type="entry name" value="NUCLEOPORIN NDC1"/>
    <property type="match status" value="1"/>
</dbReference>
<gene>
    <name evidence="16" type="ORF">UBRO2_01837</name>
    <name evidence="15" type="ORF">UBRO_08968</name>
</gene>
<evidence type="ECO:0000256" key="3">
    <source>
        <dbReference type="ARBA" id="ARBA00005760"/>
    </source>
</evidence>
<evidence type="ECO:0000313" key="18">
    <source>
        <dbReference type="Proteomes" id="UP000658997"/>
    </source>
</evidence>
<comment type="similarity">
    <text evidence="3">Belongs to the NDC1 family.</text>
</comment>
<evidence type="ECO:0000256" key="12">
    <source>
        <dbReference type="ARBA" id="ARBA00023242"/>
    </source>
</evidence>
<evidence type="ECO:0000256" key="9">
    <source>
        <dbReference type="ARBA" id="ARBA00023010"/>
    </source>
</evidence>
<evidence type="ECO:0000256" key="1">
    <source>
        <dbReference type="ARBA" id="ARBA00004232"/>
    </source>
</evidence>
<keyword evidence="8 14" id="KW-1133">Transmembrane helix</keyword>
<accession>A0A1K0GEG2</accession>
<dbReference type="Proteomes" id="UP000179920">
    <property type="component" value="Chromosome XXIII"/>
</dbReference>
<evidence type="ECO:0000313" key="15">
    <source>
        <dbReference type="EMBL" id="SAM86460.1"/>
    </source>
</evidence>
<feature type="compositionally biased region" description="Polar residues" evidence="13">
    <location>
        <begin position="583"/>
        <end position="600"/>
    </location>
</feature>
<dbReference type="GO" id="GO:0005816">
    <property type="term" value="C:spindle pole body"/>
    <property type="evidence" value="ECO:0007669"/>
    <property type="project" value="TreeGrafter"/>
</dbReference>
<dbReference type="GO" id="GO:0030674">
    <property type="term" value="F:protein-macromolecule adaptor activity"/>
    <property type="evidence" value="ECO:0007669"/>
    <property type="project" value="TreeGrafter"/>
</dbReference>
<keyword evidence="4" id="KW-0813">Transport</keyword>
<evidence type="ECO:0000256" key="5">
    <source>
        <dbReference type="ARBA" id="ARBA00022692"/>
    </source>
</evidence>
<keyword evidence="9" id="KW-0811">Translocation</keyword>
<evidence type="ECO:0000256" key="7">
    <source>
        <dbReference type="ARBA" id="ARBA00022927"/>
    </source>
</evidence>
<keyword evidence="12" id="KW-0539">Nucleus</keyword>
<feature type="compositionally biased region" description="Basic and acidic residues" evidence="13">
    <location>
        <begin position="601"/>
        <end position="622"/>
    </location>
</feature>
<organism evidence="15 17">
    <name type="scientific">Ustilago bromivora</name>
    <dbReference type="NCBI Taxonomy" id="307758"/>
    <lineage>
        <taxon>Eukaryota</taxon>
        <taxon>Fungi</taxon>
        <taxon>Dikarya</taxon>
        <taxon>Basidiomycota</taxon>
        <taxon>Ustilaginomycotina</taxon>
        <taxon>Ustilaginomycetes</taxon>
        <taxon>Ustilaginales</taxon>
        <taxon>Ustilaginaceae</taxon>
        <taxon>Ustilago</taxon>
    </lineage>
</organism>
<feature type="region of interest" description="Disordered" evidence="13">
    <location>
        <begin position="426"/>
        <end position="448"/>
    </location>
</feature>
<keyword evidence="11 14" id="KW-0472">Membrane</keyword>
<feature type="transmembrane region" description="Helical" evidence="14">
    <location>
        <begin position="32"/>
        <end position="50"/>
    </location>
</feature>
<dbReference type="GO" id="GO:0070762">
    <property type="term" value="C:nuclear pore transmembrane ring"/>
    <property type="evidence" value="ECO:0007669"/>
    <property type="project" value="TreeGrafter"/>
</dbReference>
<evidence type="ECO:0000256" key="10">
    <source>
        <dbReference type="ARBA" id="ARBA00023132"/>
    </source>
</evidence>
<reference evidence="16" key="3">
    <citation type="submission" date="2018-08" db="EMBL/GenBank/DDBJ databases">
        <authorList>
            <person name="Guldener U."/>
        </authorList>
    </citation>
    <scope>NUCLEOTIDE SEQUENCE</scope>
    <source>
        <strain evidence="16">UB2</strain>
    </source>
</reference>
<evidence type="ECO:0000256" key="4">
    <source>
        <dbReference type="ARBA" id="ARBA00022448"/>
    </source>
</evidence>
<keyword evidence="7" id="KW-0653">Protein transport</keyword>
<dbReference type="GO" id="GO:0015031">
    <property type="term" value="P:protein transport"/>
    <property type="evidence" value="ECO:0007669"/>
    <property type="project" value="UniProtKB-KW"/>
</dbReference>
<reference evidence="17" key="2">
    <citation type="submission" date="2016-04" db="EMBL/GenBank/DDBJ databases">
        <authorList>
            <person name="Guldener U."/>
            <person name="Guldener U."/>
        </authorList>
    </citation>
    <scope>NUCLEOTIDE SEQUENCE [LARGE SCALE GENOMIC DNA]</scope>
    <source>
        <strain evidence="17">UB2112</strain>
    </source>
</reference>
<keyword evidence="10" id="KW-0906">Nuclear pore complex</keyword>
<evidence type="ECO:0000256" key="2">
    <source>
        <dbReference type="ARBA" id="ARBA00004567"/>
    </source>
</evidence>
<keyword evidence="6" id="KW-0509">mRNA transport</keyword>
<proteinExistence type="inferred from homology"/>
<evidence type="ECO:0000256" key="13">
    <source>
        <dbReference type="SAM" id="MobiDB-lite"/>
    </source>
</evidence>
<dbReference type="Pfam" id="PF09531">
    <property type="entry name" value="Ndc1_Nup"/>
    <property type="match status" value="1"/>
</dbReference>
<evidence type="ECO:0000256" key="11">
    <source>
        <dbReference type="ARBA" id="ARBA00023136"/>
    </source>
</evidence>
<dbReference type="GO" id="GO:0006999">
    <property type="term" value="P:nuclear pore organization"/>
    <property type="evidence" value="ECO:0007669"/>
    <property type="project" value="TreeGrafter"/>
</dbReference>
<keyword evidence="18" id="KW-1185">Reference proteome</keyword>
<dbReference type="GO" id="GO:0051028">
    <property type="term" value="P:mRNA transport"/>
    <property type="evidence" value="ECO:0007669"/>
    <property type="project" value="UniProtKB-KW"/>
</dbReference>
<protein>
    <recommendedName>
        <fullName evidence="19">Nucleoporin NDC1</fullName>
    </recommendedName>
</protein>
<dbReference type="PANTHER" id="PTHR13269">
    <property type="entry name" value="NUCLEOPORIN NDC1"/>
    <property type="match status" value="1"/>
</dbReference>
<keyword evidence="5 14" id="KW-0812">Transmembrane</keyword>
<comment type="subcellular location">
    <subcellularLocation>
        <location evidence="1">Nucleus membrane</location>
        <topology evidence="1">Multi-pass membrane protein</topology>
    </subcellularLocation>
    <subcellularLocation>
        <location evidence="2">Nucleus</location>
        <location evidence="2">Nuclear pore complex</location>
    </subcellularLocation>
</comment>
<feature type="region of interest" description="Disordered" evidence="13">
    <location>
        <begin position="582"/>
        <end position="622"/>
    </location>
</feature>
<dbReference type="AlphaFoldDB" id="A0A1K0GEG2"/>
<feature type="transmembrane region" description="Helical" evidence="14">
    <location>
        <begin position="109"/>
        <end position="132"/>
    </location>
</feature>
<dbReference type="GO" id="GO:0031965">
    <property type="term" value="C:nuclear membrane"/>
    <property type="evidence" value="ECO:0007669"/>
    <property type="project" value="UniProtKB-SubCell"/>
</dbReference>
<dbReference type="Proteomes" id="UP000658997">
    <property type="component" value="Unassembled WGS sequence"/>
</dbReference>
<evidence type="ECO:0000313" key="16">
    <source>
        <dbReference type="EMBL" id="SYW77457.1"/>
    </source>
</evidence>